<organism evidence="2 3">
    <name type="scientific">Mesonia ostreae</name>
    <dbReference type="NCBI Taxonomy" id="861110"/>
    <lineage>
        <taxon>Bacteria</taxon>
        <taxon>Pseudomonadati</taxon>
        <taxon>Bacteroidota</taxon>
        <taxon>Flavobacteriia</taxon>
        <taxon>Flavobacteriales</taxon>
        <taxon>Flavobacteriaceae</taxon>
        <taxon>Mesonia</taxon>
    </lineage>
</organism>
<protein>
    <submittedName>
        <fullName evidence="2">NADPH-dependent FMN reductase</fullName>
        <ecNumber evidence="2">1.-.-.-</ecNumber>
    </submittedName>
</protein>
<dbReference type="EMBL" id="JAVRBG010000003">
    <property type="protein sequence ID" value="MDT0293819.1"/>
    <property type="molecule type" value="Genomic_DNA"/>
</dbReference>
<dbReference type="InterPro" id="IPR005025">
    <property type="entry name" value="FMN_Rdtase-like_dom"/>
</dbReference>
<dbReference type="PANTHER" id="PTHR30543:SF21">
    <property type="entry name" value="NAD(P)H-DEPENDENT FMN REDUCTASE LOT6"/>
    <property type="match status" value="1"/>
</dbReference>
<dbReference type="SUPFAM" id="SSF52218">
    <property type="entry name" value="Flavoproteins"/>
    <property type="match status" value="1"/>
</dbReference>
<gene>
    <name evidence="2" type="ORF">RLT85_04160</name>
</gene>
<dbReference type="PANTHER" id="PTHR30543">
    <property type="entry name" value="CHROMATE REDUCTASE"/>
    <property type="match status" value="1"/>
</dbReference>
<dbReference type="InterPro" id="IPR029039">
    <property type="entry name" value="Flavoprotein-like_sf"/>
</dbReference>
<dbReference type="EC" id="1.-.-.-" evidence="2"/>
<name>A0ABU2KGJ8_9FLAO</name>
<reference evidence="3" key="1">
    <citation type="submission" date="2023-07" db="EMBL/GenBank/DDBJ databases">
        <title>Isolating and identifying novel microbial strains from the Mariana Trench.</title>
        <authorList>
            <person name="Fu H."/>
        </authorList>
    </citation>
    <scope>NUCLEOTIDE SEQUENCE [LARGE SCALE GENOMIC DNA]</scope>
    <source>
        <strain evidence="3">T-y2</strain>
    </source>
</reference>
<sequence>MGKILVFAGSASTVSINHQLVATVANQIVDHEVEIIRLIDFELPIYSYDIEKNDGIPLNVTRLKNKIDLAQALIISVNEHNATVSSFFKNVIDWLSRLDRQFLSNKKVLLMSTSTGSKGAASALEYTEFILPKFGAEVVASFSFPYFNENFDLEKLKVTDETLQLGIIDTLSNFLQEIES</sequence>
<dbReference type="RefSeq" id="WP_311400774.1">
    <property type="nucleotide sequence ID" value="NZ_JAVRBG010000003.1"/>
</dbReference>
<keyword evidence="3" id="KW-1185">Reference proteome</keyword>
<dbReference type="Gene3D" id="3.40.50.360">
    <property type="match status" value="1"/>
</dbReference>
<comment type="caution">
    <text evidence="2">The sequence shown here is derived from an EMBL/GenBank/DDBJ whole genome shotgun (WGS) entry which is preliminary data.</text>
</comment>
<dbReference type="Pfam" id="PF03358">
    <property type="entry name" value="FMN_red"/>
    <property type="match status" value="1"/>
</dbReference>
<evidence type="ECO:0000313" key="2">
    <source>
        <dbReference type="EMBL" id="MDT0293819.1"/>
    </source>
</evidence>
<dbReference type="InterPro" id="IPR050712">
    <property type="entry name" value="NAD(P)H-dep_reductase"/>
</dbReference>
<dbReference type="GO" id="GO:0016491">
    <property type="term" value="F:oxidoreductase activity"/>
    <property type="evidence" value="ECO:0007669"/>
    <property type="project" value="UniProtKB-KW"/>
</dbReference>
<keyword evidence="2" id="KW-0560">Oxidoreductase</keyword>
<dbReference type="Proteomes" id="UP001182991">
    <property type="component" value="Unassembled WGS sequence"/>
</dbReference>
<feature type="domain" description="NADPH-dependent FMN reductase-like" evidence="1">
    <location>
        <begin position="3"/>
        <end position="142"/>
    </location>
</feature>
<evidence type="ECO:0000259" key="1">
    <source>
        <dbReference type="Pfam" id="PF03358"/>
    </source>
</evidence>
<evidence type="ECO:0000313" key="3">
    <source>
        <dbReference type="Proteomes" id="UP001182991"/>
    </source>
</evidence>
<accession>A0ABU2KGJ8</accession>
<proteinExistence type="predicted"/>